<keyword evidence="15" id="KW-1185">Reference proteome</keyword>
<keyword evidence="11" id="KW-0407">Ion channel</keyword>
<keyword evidence="10 13" id="KW-0472">Membrane</keyword>
<comment type="caution">
    <text evidence="14">The sequence shown here is derived from an EMBL/GenBank/DDBJ whole genome shotgun (WGS) entry which is preliminary data.</text>
</comment>
<evidence type="ECO:0000256" key="4">
    <source>
        <dbReference type="ARBA" id="ARBA00022538"/>
    </source>
</evidence>
<dbReference type="OrthoDB" id="7626281at2"/>
<evidence type="ECO:0000313" key="15">
    <source>
        <dbReference type="Proteomes" id="UP000320811"/>
    </source>
</evidence>
<keyword evidence="9" id="KW-0406">Ion transport</keyword>
<feature type="transmembrane region" description="Helical" evidence="13">
    <location>
        <begin position="20"/>
        <end position="42"/>
    </location>
</feature>
<evidence type="ECO:0000256" key="6">
    <source>
        <dbReference type="ARBA" id="ARBA00022826"/>
    </source>
</evidence>
<keyword evidence="8 13" id="KW-1133">Transmembrane helix</keyword>
<evidence type="ECO:0000256" key="8">
    <source>
        <dbReference type="ARBA" id="ARBA00022989"/>
    </source>
</evidence>
<feature type="transmembrane region" description="Helical" evidence="13">
    <location>
        <begin position="174"/>
        <end position="197"/>
    </location>
</feature>
<feature type="transmembrane region" description="Helical" evidence="13">
    <location>
        <begin position="62"/>
        <end position="81"/>
    </location>
</feature>
<dbReference type="PANTHER" id="PTHR31462:SF5">
    <property type="entry name" value="ENDOSOMAL_LYSOSOMAL PROTON CHANNEL TMEM175"/>
    <property type="match status" value="1"/>
</dbReference>
<feature type="transmembrane region" description="Helical" evidence="13">
    <location>
        <begin position="93"/>
        <end position="114"/>
    </location>
</feature>
<evidence type="ECO:0000256" key="1">
    <source>
        <dbReference type="ARBA" id="ARBA00004141"/>
    </source>
</evidence>
<gene>
    <name evidence="14" type="ORF">FHW36_11658</name>
</gene>
<comment type="similarity">
    <text evidence="2">Belongs to the TMEM175 family.</text>
</comment>
<dbReference type="AlphaFoldDB" id="A0A561P2Q8"/>
<evidence type="ECO:0000256" key="10">
    <source>
        <dbReference type="ARBA" id="ARBA00023136"/>
    </source>
</evidence>
<dbReference type="PANTHER" id="PTHR31462">
    <property type="entry name" value="ENDOSOMAL/LYSOSOMAL POTASSIUM CHANNEL TMEM175"/>
    <property type="match status" value="1"/>
</dbReference>
<dbReference type="InterPro" id="IPR010617">
    <property type="entry name" value="TMEM175-like"/>
</dbReference>
<protein>
    <submittedName>
        <fullName evidence="14">Putative membrane protein</fullName>
    </submittedName>
</protein>
<proteinExistence type="inferred from homology"/>
<dbReference type="GO" id="GO:0015252">
    <property type="term" value="F:proton channel activity"/>
    <property type="evidence" value="ECO:0007669"/>
    <property type="project" value="InterPro"/>
</dbReference>
<dbReference type="Proteomes" id="UP000320811">
    <property type="component" value="Unassembled WGS sequence"/>
</dbReference>
<name>A0A561P2Q8_9BACT</name>
<evidence type="ECO:0000256" key="5">
    <source>
        <dbReference type="ARBA" id="ARBA00022692"/>
    </source>
</evidence>
<accession>A0A561P2Q8</accession>
<organism evidence="14 15">
    <name type="scientific">Chitinophaga polysaccharea</name>
    <dbReference type="NCBI Taxonomy" id="1293035"/>
    <lineage>
        <taxon>Bacteria</taxon>
        <taxon>Pseudomonadati</taxon>
        <taxon>Bacteroidota</taxon>
        <taxon>Chitinophagia</taxon>
        <taxon>Chitinophagales</taxon>
        <taxon>Chitinophagaceae</taxon>
        <taxon>Chitinophaga</taxon>
    </lineage>
</organism>
<keyword evidence="6" id="KW-0631">Potassium channel</keyword>
<dbReference type="GO" id="GO:0016020">
    <property type="term" value="C:membrane"/>
    <property type="evidence" value="ECO:0007669"/>
    <property type="project" value="UniProtKB-SubCell"/>
</dbReference>
<dbReference type="Pfam" id="PF06736">
    <property type="entry name" value="TMEM175"/>
    <property type="match status" value="1"/>
</dbReference>
<keyword evidence="7" id="KW-0630">Potassium</keyword>
<evidence type="ECO:0000256" key="13">
    <source>
        <dbReference type="SAM" id="Phobius"/>
    </source>
</evidence>
<evidence type="ECO:0000256" key="9">
    <source>
        <dbReference type="ARBA" id="ARBA00023065"/>
    </source>
</evidence>
<evidence type="ECO:0000256" key="12">
    <source>
        <dbReference type="ARBA" id="ARBA00034430"/>
    </source>
</evidence>
<reference evidence="14 15" key="1">
    <citation type="submission" date="2019-06" db="EMBL/GenBank/DDBJ databases">
        <title>Sorghum-associated microbial communities from plants grown in Nebraska, USA.</title>
        <authorList>
            <person name="Schachtman D."/>
        </authorList>
    </citation>
    <scope>NUCLEOTIDE SEQUENCE [LARGE SCALE GENOMIC DNA]</scope>
    <source>
        <strain evidence="14 15">1209</strain>
    </source>
</reference>
<keyword evidence="3" id="KW-0813">Transport</keyword>
<comment type="catalytic activity">
    <reaction evidence="12">
        <text>K(+)(in) = K(+)(out)</text>
        <dbReference type="Rhea" id="RHEA:29463"/>
        <dbReference type="ChEBI" id="CHEBI:29103"/>
    </reaction>
</comment>
<dbReference type="RefSeq" id="WP_145675110.1">
    <property type="nucleotide sequence ID" value="NZ_VIWO01000016.1"/>
</dbReference>
<dbReference type="EMBL" id="VIWO01000016">
    <property type="protein sequence ID" value="TWF32385.1"/>
    <property type="molecule type" value="Genomic_DNA"/>
</dbReference>
<evidence type="ECO:0000313" key="14">
    <source>
        <dbReference type="EMBL" id="TWF32385.1"/>
    </source>
</evidence>
<comment type="subcellular location">
    <subcellularLocation>
        <location evidence="1">Membrane</location>
        <topology evidence="1">Multi-pass membrane protein</topology>
    </subcellularLocation>
</comment>
<evidence type="ECO:0000256" key="11">
    <source>
        <dbReference type="ARBA" id="ARBA00023303"/>
    </source>
</evidence>
<keyword evidence="5 13" id="KW-0812">Transmembrane</keyword>
<dbReference type="GO" id="GO:0005267">
    <property type="term" value="F:potassium channel activity"/>
    <property type="evidence" value="ECO:0007669"/>
    <property type="project" value="UniProtKB-KW"/>
</dbReference>
<sequence length="226" mass="25133">MSAPVVYNQLAGQRVQRIEALSDGVFAIAMTLLVLDLKVPVANALQSEKELLKELLALGPKIGTYFVGFMTMGIFWVGQSAQLTYIEKTDRRLTWLSVFFLAFVSLLPFTTAYLSEHLQAKVAIGLYWVNIFMLGLILYIHWHCAYVSGLVSAKGEQGAAVSRAMLRRIVHAQLLYAGGALIGIIFPVVSVSFIFLVQLNYATAYTTFIKKLFRKGHNNNITTTPH</sequence>
<feature type="transmembrane region" description="Helical" evidence="13">
    <location>
        <begin position="126"/>
        <end position="153"/>
    </location>
</feature>
<evidence type="ECO:0000256" key="2">
    <source>
        <dbReference type="ARBA" id="ARBA00006920"/>
    </source>
</evidence>
<evidence type="ECO:0000256" key="7">
    <source>
        <dbReference type="ARBA" id="ARBA00022958"/>
    </source>
</evidence>
<evidence type="ECO:0000256" key="3">
    <source>
        <dbReference type="ARBA" id="ARBA00022448"/>
    </source>
</evidence>
<keyword evidence="4" id="KW-0633">Potassium transport</keyword>